<dbReference type="Proteomes" id="UP001624684">
    <property type="component" value="Unassembled WGS sequence"/>
</dbReference>
<comment type="subunit">
    <text evidence="1">Heterotrimer of A, B and C subunits.</text>
</comment>
<comment type="catalytic activity">
    <reaction evidence="1">
        <text>L-aspartyl-tRNA(Asn) + L-glutamine + ATP + H2O = L-asparaginyl-tRNA(Asn) + L-glutamate + ADP + phosphate + 2 H(+)</text>
        <dbReference type="Rhea" id="RHEA:14513"/>
        <dbReference type="Rhea" id="RHEA-COMP:9674"/>
        <dbReference type="Rhea" id="RHEA-COMP:9677"/>
        <dbReference type="ChEBI" id="CHEBI:15377"/>
        <dbReference type="ChEBI" id="CHEBI:15378"/>
        <dbReference type="ChEBI" id="CHEBI:29985"/>
        <dbReference type="ChEBI" id="CHEBI:30616"/>
        <dbReference type="ChEBI" id="CHEBI:43474"/>
        <dbReference type="ChEBI" id="CHEBI:58359"/>
        <dbReference type="ChEBI" id="CHEBI:78515"/>
        <dbReference type="ChEBI" id="CHEBI:78516"/>
        <dbReference type="ChEBI" id="CHEBI:456216"/>
    </reaction>
</comment>
<keyword evidence="1" id="KW-0067">ATP-binding</keyword>
<evidence type="ECO:0000256" key="1">
    <source>
        <dbReference type="HAMAP-Rule" id="MF_00122"/>
    </source>
</evidence>
<dbReference type="NCBIfam" id="TIGR00135">
    <property type="entry name" value="gatC"/>
    <property type="match status" value="1"/>
</dbReference>
<accession>A0ABW8U6V0</accession>
<keyword evidence="1" id="KW-0547">Nucleotide-binding</keyword>
<dbReference type="HAMAP" id="MF_00122">
    <property type="entry name" value="GatC"/>
    <property type="match status" value="1"/>
</dbReference>
<dbReference type="InterPro" id="IPR036113">
    <property type="entry name" value="Asp/Glu-ADT_sf_sub_c"/>
</dbReference>
<dbReference type="RefSeq" id="WP_407069031.1">
    <property type="nucleotide sequence ID" value="NZ_JBJJXE010000006.1"/>
</dbReference>
<organism evidence="2 3">
    <name type="scientific">Moraxella oculi</name>
    <dbReference type="NCBI Taxonomy" id="2940516"/>
    <lineage>
        <taxon>Bacteria</taxon>
        <taxon>Pseudomonadati</taxon>
        <taxon>Pseudomonadota</taxon>
        <taxon>Gammaproteobacteria</taxon>
        <taxon>Moraxellales</taxon>
        <taxon>Moraxellaceae</taxon>
        <taxon>Moraxella</taxon>
    </lineage>
</organism>
<protein>
    <recommendedName>
        <fullName evidence="1">Aspartyl/glutamyl-tRNA(Asn/Gln) amidotransferase subunit C</fullName>
        <shortName evidence="1">Asp/Glu-ADT subunit C</shortName>
        <ecNumber evidence="1">6.3.5.-</ecNumber>
    </recommendedName>
</protein>
<comment type="caution">
    <text evidence="2">The sequence shown here is derived from an EMBL/GenBank/DDBJ whole genome shotgun (WGS) entry which is preliminary data.</text>
</comment>
<evidence type="ECO:0000313" key="3">
    <source>
        <dbReference type="Proteomes" id="UP001624684"/>
    </source>
</evidence>
<dbReference type="SUPFAM" id="SSF141000">
    <property type="entry name" value="Glu-tRNAGln amidotransferase C subunit"/>
    <property type="match status" value="1"/>
</dbReference>
<evidence type="ECO:0000313" key="2">
    <source>
        <dbReference type="EMBL" id="MFL1732383.1"/>
    </source>
</evidence>
<comment type="similarity">
    <text evidence="1">Belongs to the GatC family.</text>
</comment>
<dbReference type="EC" id="6.3.5.-" evidence="1"/>
<proteinExistence type="inferred from homology"/>
<dbReference type="InterPro" id="IPR003837">
    <property type="entry name" value="GatC"/>
</dbReference>
<comment type="function">
    <text evidence="1">Allows the formation of correctly charged Asn-tRNA(Asn) or Gln-tRNA(Gln) through the transamidation of misacylated Asp-tRNA(Asn) or Glu-tRNA(Gln) in organisms which lack either or both of asparaginyl-tRNA or glutaminyl-tRNA synthetases. The reaction takes place in the presence of glutamine and ATP through an activated phospho-Asp-tRNA(Asn) or phospho-Glu-tRNA(Gln).</text>
</comment>
<keyword evidence="1" id="KW-0436">Ligase</keyword>
<name>A0ABW8U6V0_9GAMM</name>
<keyword evidence="1" id="KW-0648">Protein biosynthesis</keyword>
<sequence length="100" mass="11053">MHETLTSQEIFNVAKLSRLDIDATNCESYASDIGKILSMMDVLADVNTDDVKPLTNVHDGVQVLRPDMVDLNDLAVNRERNQAIAPATQDGLYLVPQVIE</sequence>
<reference evidence="2 3" key="1">
    <citation type="submission" date="2024-11" db="EMBL/GenBank/DDBJ databases">
        <title>First Report of Moraxella oculi in Brazil in an Infectious Bovine Keratoconjunctivitis Outbreak.</title>
        <authorList>
            <person name="Carvalho C.V."/>
            <person name="Domingues R."/>
            <person name="Coutinho C."/>
            <person name="Honorio N.T.B.S."/>
            <person name="Faza D.R.L.R."/>
            <person name="Carvalho W.A."/>
            <person name="Machado A.B.F."/>
            <person name="Martins M.F."/>
            <person name="Gaspar E.B."/>
        </authorList>
    </citation>
    <scope>NUCLEOTIDE SEQUENCE [LARGE SCALE GENOMIC DNA]</scope>
    <source>
        <strain evidence="2 3">2117LE</strain>
    </source>
</reference>
<keyword evidence="3" id="KW-1185">Reference proteome</keyword>
<comment type="catalytic activity">
    <reaction evidence="1">
        <text>L-glutamyl-tRNA(Gln) + L-glutamine + ATP + H2O = L-glutaminyl-tRNA(Gln) + L-glutamate + ADP + phosphate + H(+)</text>
        <dbReference type="Rhea" id="RHEA:17521"/>
        <dbReference type="Rhea" id="RHEA-COMP:9681"/>
        <dbReference type="Rhea" id="RHEA-COMP:9684"/>
        <dbReference type="ChEBI" id="CHEBI:15377"/>
        <dbReference type="ChEBI" id="CHEBI:15378"/>
        <dbReference type="ChEBI" id="CHEBI:29985"/>
        <dbReference type="ChEBI" id="CHEBI:30616"/>
        <dbReference type="ChEBI" id="CHEBI:43474"/>
        <dbReference type="ChEBI" id="CHEBI:58359"/>
        <dbReference type="ChEBI" id="CHEBI:78520"/>
        <dbReference type="ChEBI" id="CHEBI:78521"/>
        <dbReference type="ChEBI" id="CHEBI:456216"/>
    </reaction>
</comment>
<dbReference type="EMBL" id="JBJJXE010000006">
    <property type="protein sequence ID" value="MFL1732383.1"/>
    <property type="molecule type" value="Genomic_DNA"/>
</dbReference>
<gene>
    <name evidence="1 2" type="primary">gatC</name>
    <name evidence="2" type="ORF">ACJHVH_05155</name>
</gene>
<dbReference type="Gene3D" id="1.10.20.60">
    <property type="entry name" value="Glu-tRNAGln amidotransferase C subunit, N-terminal domain"/>
    <property type="match status" value="1"/>
</dbReference>
<dbReference type="Pfam" id="PF02686">
    <property type="entry name" value="GatC"/>
    <property type="match status" value="1"/>
</dbReference>